<keyword evidence="3" id="KW-1185">Reference proteome</keyword>
<dbReference type="OrthoDB" id="273519at2759"/>
<dbReference type="VEuPathDB" id="TriTrypDB:TM35_000034160"/>
<name>A0A1X0P7Q7_9TRYP</name>
<feature type="region of interest" description="Disordered" evidence="1">
    <location>
        <begin position="1"/>
        <end position="40"/>
    </location>
</feature>
<evidence type="ECO:0000313" key="3">
    <source>
        <dbReference type="Proteomes" id="UP000192257"/>
    </source>
</evidence>
<dbReference type="EMBL" id="NBCO01000003">
    <property type="protein sequence ID" value="ORC92663.1"/>
    <property type="molecule type" value="Genomic_DNA"/>
</dbReference>
<reference evidence="2 3" key="1">
    <citation type="submission" date="2017-03" db="EMBL/GenBank/DDBJ databases">
        <title>An alternative strategy for trypanosome survival in the mammalian bloodstream revealed through genome and transcriptome analysis of the ubiquitous bovine parasite Trypanosoma (Megatrypanum) theileri.</title>
        <authorList>
            <person name="Kelly S."/>
            <person name="Ivens A."/>
            <person name="Mott A."/>
            <person name="O'Neill E."/>
            <person name="Emms D."/>
            <person name="Macleod O."/>
            <person name="Voorheis P."/>
            <person name="Matthews J."/>
            <person name="Matthews K."/>
            <person name="Carrington M."/>
        </authorList>
    </citation>
    <scope>NUCLEOTIDE SEQUENCE [LARGE SCALE GENOMIC DNA]</scope>
    <source>
        <strain evidence="2">Edinburgh</strain>
    </source>
</reference>
<feature type="region of interest" description="Disordered" evidence="1">
    <location>
        <begin position="196"/>
        <end position="280"/>
    </location>
</feature>
<feature type="compositionally biased region" description="Acidic residues" evidence="1">
    <location>
        <begin position="269"/>
        <end position="280"/>
    </location>
</feature>
<gene>
    <name evidence="2" type="ORF">TM35_000034160</name>
</gene>
<organism evidence="2 3">
    <name type="scientific">Trypanosoma theileri</name>
    <dbReference type="NCBI Taxonomy" id="67003"/>
    <lineage>
        <taxon>Eukaryota</taxon>
        <taxon>Discoba</taxon>
        <taxon>Euglenozoa</taxon>
        <taxon>Kinetoplastea</taxon>
        <taxon>Metakinetoplastina</taxon>
        <taxon>Trypanosomatida</taxon>
        <taxon>Trypanosomatidae</taxon>
        <taxon>Trypanosoma</taxon>
    </lineage>
</organism>
<feature type="compositionally biased region" description="Basic and acidic residues" evidence="1">
    <location>
        <begin position="228"/>
        <end position="246"/>
    </location>
</feature>
<dbReference type="RefSeq" id="XP_028886729.1">
    <property type="nucleotide sequence ID" value="XM_029022183.1"/>
</dbReference>
<sequence>MRTRRYKRKEETPPPSAKQQQQDKEEKEGEEENQEQHIHEQQEFLAYAQHQLAVQCCRAHARLTACTGPAFLSLARDECSAHENAYRSVRSAIAASCALGHRSCHALWGPRGCGEHRILRLVAQECMQREQTLVLYLDGDTLNSDEDALRCTAQQLLQFLKSPQSAKLRAADWSLRTGTFDFGNLFGFHKLLQSEEEEKGGDASSGAGSDNDELIGRHKSANGQLKRTRTENQESSKKETTKRGRDSTVISSRPSAATTTTTTTATGSENEDECSDDEDMDPLLVTSTTAYAGGGASSALPALQRSLLLMKSYGTNLVVCIRRVERFGIWCDQLLYVLSGLMHESDGRGGGMSLVMTSSTPDIRQLEKRLSSRLTCETRCIPLLPWSATRVARACLVEIKERLQHNIEKMTVKTKRKTNQKKGREENSLNDENNYINKPFTGWCFDVISASKEQLQHQNLDHQQQVHEGKVELQNGLNDNLVGGDSTQLLQESMLEIVNVVINELDSVDPAAAFTADSEGRQKSTDDNLFAWRIARISGQLQSIGATAGRVMAAVASAFAEVSSGRLILLDKTSHESVFSWLKLRLVREGRYNFFSRSLSTAPDAVRAQWVTEISRNPSRKRNIQSITVFPSSCEHHLLFGDMFSDCRLVELGYCTREMILILAYVYLRHEGGVSRTVVDLLEDVASSMGTAAAAALDRSAFRSAVAALHRWRILRVAGRDGTGLVSLRGTPARLREFLQTVLNRSDYCSSILGLEARDVARLRSLI</sequence>
<proteinExistence type="predicted"/>
<dbReference type="GeneID" id="39981963"/>
<protein>
    <submittedName>
        <fullName evidence="2">Uncharacterized protein</fullName>
    </submittedName>
</protein>
<evidence type="ECO:0000313" key="2">
    <source>
        <dbReference type="EMBL" id="ORC92663.1"/>
    </source>
</evidence>
<evidence type="ECO:0000256" key="1">
    <source>
        <dbReference type="SAM" id="MobiDB-lite"/>
    </source>
</evidence>
<feature type="compositionally biased region" description="Low complexity" evidence="1">
    <location>
        <begin position="256"/>
        <end position="266"/>
    </location>
</feature>
<dbReference type="AlphaFoldDB" id="A0A1X0P7Q7"/>
<dbReference type="Proteomes" id="UP000192257">
    <property type="component" value="Unassembled WGS sequence"/>
</dbReference>
<accession>A0A1X0P7Q7</accession>
<comment type="caution">
    <text evidence="2">The sequence shown here is derived from an EMBL/GenBank/DDBJ whole genome shotgun (WGS) entry which is preliminary data.</text>
</comment>
<feature type="region of interest" description="Disordered" evidence="1">
    <location>
        <begin position="413"/>
        <end position="432"/>
    </location>
</feature>